<comment type="caution">
    <text evidence="1">The sequence shown here is derived from an EMBL/GenBank/DDBJ whole genome shotgun (WGS) entry which is preliminary data.</text>
</comment>
<protein>
    <submittedName>
        <fullName evidence="1">Uncharacterized protein</fullName>
    </submittedName>
</protein>
<dbReference type="AlphaFoldDB" id="W2UQJ6"/>
<keyword evidence="2" id="KW-1185">Reference proteome</keyword>
<reference evidence="2" key="1">
    <citation type="submission" date="2013-11" db="EMBL/GenBank/DDBJ databases">
        <title>Draft genome sequence from a member of Zhouia, isolated tidal flat.</title>
        <authorList>
            <person name="Jin H."/>
            <person name="Jeon C.O."/>
        </authorList>
    </citation>
    <scope>NUCLEOTIDE SEQUENCE [LARGE SCALE GENOMIC DNA]</scope>
    <source>
        <strain evidence="2">AD3</strain>
    </source>
</reference>
<dbReference type="Proteomes" id="UP000018850">
    <property type="component" value="Unassembled WGS sequence"/>
</dbReference>
<organism evidence="1 2">
    <name type="scientific">Zhouia amylolytica AD3</name>
    <dbReference type="NCBI Taxonomy" id="1286632"/>
    <lineage>
        <taxon>Bacteria</taxon>
        <taxon>Pseudomonadati</taxon>
        <taxon>Bacteroidota</taxon>
        <taxon>Flavobacteriia</taxon>
        <taxon>Flavobacteriales</taxon>
        <taxon>Flavobacteriaceae</taxon>
        <taxon>Zhouia</taxon>
    </lineage>
</organism>
<dbReference type="EMBL" id="AYXY01000013">
    <property type="protein sequence ID" value="ETN96239.1"/>
    <property type="molecule type" value="Genomic_DNA"/>
</dbReference>
<reference evidence="1 2" key="2">
    <citation type="journal article" date="2016" name="Genome Announc.">
        <title>Draft Genome Sequence of Zhouia amylolytica AD3, Isolated from Tidal Flat Sediment.</title>
        <authorList>
            <person name="Jia B."/>
            <person name="Jin H.M."/>
            <person name="Lee H.J."/>
            <person name="Jeon C.O."/>
        </authorList>
    </citation>
    <scope>NUCLEOTIDE SEQUENCE [LARGE SCALE GENOMIC DNA]</scope>
    <source>
        <strain evidence="1 2">AD3</strain>
    </source>
</reference>
<sequence>MIPKNNTFLNSRYLMRQNLMQQLYKKDLFRKKENEIIESELQMTLFEFKNFKISRIVEYW</sequence>
<evidence type="ECO:0000313" key="2">
    <source>
        <dbReference type="Proteomes" id="UP000018850"/>
    </source>
</evidence>
<accession>W2UQJ6</accession>
<name>W2UQJ6_9FLAO</name>
<gene>
    <name evidence="1" type="ORF">P278_07500</name>
</gene>
<evidence type="ECO:0000313" key="1">
    <source>
        <dbReference type="EMBL" id="ETN96239.1"/>
    </source>
</evidence>
<proteinExistence type="predicted"/>